<evidence type="ECO:0008006" key="5">
    <source>
        <dbReference type="Google" id="ProtNLM"/>
    </source>
</evidence>
<feature type="compositionally biased region" description="Polar residues" evidence="1">
    <location>
        <begin position="112"/>
        <end position="147"/>
    </location>
</feature>
<evidence type="ECO:0000256" key="2">
    <source>
        <dbReference type="SAM" id="SignalP"/>
    </source>
</evidence>
<organism evidence="3 4">
    <name type="scientific">Ramlibacter humi</name>
    <dbReference type="NCBI Taxonomy" id="2530451"/>
    <lineage>
        <taxon>Bacteria</taxon>
        <taxon>Pseudomonadati</taxon>
        <taxon>Pseudomonadota</taxon>
        <taxon>Betaproteobacteria</taxon>
        <taxon>Burkholderiales</taxon>
        <taxon>Comamonadaceae</taxon>
        <taxon>Ramlibacter</taxon>
    </lineage>
</organism>
<sequence>MKYPQTLPVLIALAFAGAAHAQAPAQPAQEQVIQRQVNQQQRVENGLKDGSLTVREAGRIEKKEAGLDRMIARDSKDGISAQEQKQINARENAISRDIARDAHNAKRGDPAGTSNQRMQADVQRNVNQDQRIQAGVQSGQLSGNEVSSLERGQARVDRTEARAARNGHVSAAEQAAVQRRENKQSRRIHRDRQNG</sequence>
<dbReference type="EMBL" id="SMLK01000009">
    <property type="protein sequence ID" value="TFY97020.1"/>
    <property type="molecule type" value="Genomic_DNA"/>
</dbReference>
<feature type="compositionally biased region" description="Basic residues" evidence="1">
    <location>
        <begin position="185"/>
        <end position="195"/>
    </location>
</feature>
<comment type="caution">
    <text evidence="3">The sequence shown here is derived from an EMBL/GenBank/DDBJ whole genome shotgun (WGS) entry which is preliminary data.</text>
</comment>
<evidence type="ECO:0000313" key="3">
    <source>
        <dbReference type="EMBL" id="TFY97020.1"/>
    </source>
</evidence>
<protein>
    <recommendedName>
        <fullName evidence="5">DUF4148 domain-containing protein</fullName>
    </recommendedName>
</protein>
<proteinExistence type="predicted"/>
<feature type="chain" id="PRO_5021374736" description="DUF4148 domain-containing protein" evidence="2">
    <location>
        <begin position="22"/>
        <end position="195"/>
    </location>
</feature>
<keyword evidence="2" id="KW-0732">Signal</keyword>
<reference evidence="3 4" key="1">
    <citation type="submission" date="2019-03" db="EMBL/GenBank/DDBJ databases">
        <title>Ramlibacter sp. 18x22-1, whole genome shotgun sequence.</title>
        <authorList>
            <person name="Zhang X."/>
            <person name="Feng G."/>
            <person name="Zhu H."/>
        </authorList>
    </citation>
    <scope>NUCLEOTIDE SEQUENCE [LARGE SCALE GENOMIC DNA]</scope>
    <source>
        <strain evidence="3 4">18x22-1</strain>
    </source>
</reference>
<keyword evidence="4" id="KW-1185">Reference proteome</keyword>
<feature type="compositionally biased region" description="Basic and acidic residues" evidence="1">
    <location>
        <begin position="93"/>
        <end position="109"/>
    </location>
</feature>
<name>A0A4Z0BDY6_9BURK</name>
<dbReference type="AlphaFoldDB" id="A0A4Z0BDY6"/>
<dbReference type="OrthoDB" id="5950533at2"/>
<feature type="compositionally biased region" description="Basic and acidic residues" evidence="1">
    <location>
        <begin position="152"/>
        <end position="163"/>
    </location>
</feature>
<feature type="region of interest" description="Disordered" evidence="1">
    <location>
        <begin position="73"/>
        <end position="195"/>
    </location>
</feature>
<evidence type="ECO:0000256" key="1">
    <source>
        <dbReference type="SAM" id="MobiDB-lite"/>
    </source>
</evidence>
<gene>
    <name evidence="3" type="ORF">EZ216_19340</name>
</gene>
<dbReference type="RefSeq" id="WP_135251435.1">
    <property type="nucleotide sequence ID" value="NZ_SMLK01000009.1"/>
</dbReference>
<feature type="signal peptide" evidence="2">
    <location>
        <begin position="1"/>
        <end position="21"/>
    </location>
</feature>
<accession>A0A4Z0BDY6</accession>
<evidence type="ECO:0000313" key="4">
    <source>
        <dbReference type="Proteomes" id="UP000297839"/>
    </source>
</evidence>
<dbReference type="Proteomes" id="UP000297839">
    <property type="component" value="Unassembled WGS sequence"/>
</dbReference>